<keyword evidence="5" id="KW-1185">Reference proteome</keyword>
<dbReference type="SUPFAM" id="SSF69047">
    <property type="entry name" value="Hypothetical protein YjbJ"/>
    <property type="match status" value="1"/>
</dbReference>
<dbReference type="Proteomes" id="UP000199517">
    <property type="component" value="Unassembled WGS sequence"/>
</dbReference>
<evidence type="ECO:0000313" key="5">
    <source>
        <dbReference type="Proteomes" id="UP000199517"/>
    </source>
</evidence>
<reference evidence="5" key="1">
    <citation type="submission" date="2016-10" db="EMBL/GenBank/DDBJ databases">
        <authorList>
            <person name="Varghese N."/>
            <person name="Submissions S."/>
        </authorList>
    </citation>
    <scope>NUCLEOTIDE SEQUENCE [LARGE SCALE GENOMIC DNA]</scope>
    <source>
        <strain evidence="5">DSM 7481</strain>
    </source>
</reference>
<evidence type="ECO:0000259" key="3">
    <source>
        <dbReference type="Pfam" id="PF05532"/>
    </source>
</evidence>
<dbReference type="Pfam" id="PF05532">
    <property type="entry name" value="CsbD"/>
    <property type="match status" value="1"/>
</dbReference>
<evidence type="ECO:0000313" key="4">
    <source>
        <dbReference type="EMBL" id="SFD96634.1"/>
    </source>
</evidence>
<dbReference type="STRING" id="32040.SAMN04489710_110111"/>
<dbReference type="EMBL" id="FOMQ01000010">
    <property type="protein sequence ID" value="SFD96634.1"/>
    <property type="molecule type" value="Genomic_DNA"/>
</dbReference>
<feature type="region of interest" description="Disordered" evidence="2">
    <location>
        <begin position="38"/>
        <end position="59"/>
    </location>
</feature>
<dbReference type="OrthoDB" id="8564562at2"/>
<comment type="similarity">
    <text evidence="1">Belongs to the UPF0337 (CsbD) family.</text>
</comment>
<dbReference type="AlphaFoldDB" id="A0A1I1WN36"/>
<dbReference type="InterPro" id="IPR036629">
    <property type="entry name" value="YjbJ_sf"/>
</dbReference>
<sequence>MNTDQIKGAAKEVVGKVQQKTGEVFNSPEQQVKGVAKQVEGNAQKNYGDAKETIKDATR</sequence>
<dbReference type="Gene3D" id="1.10.1470.10">
    <property type="entry name" value="YjbJ"/>
    <property type="match status" value="1"/>
</dbReference>
<feature type="compositionally biased region" description="Basic and acidic residues" evidence="2">
    <location>
        <begin position="48"/>
        <end position="59"/>
    </location>
</feature>
<protein>
    <submittedName>
        <fullName evidence="4">Uncharacterized conserved protein YjbJ, UPF0337 family</fullName>
    </submittedName>
</protein>
<gene>
    <name evidence="4" type="ORF">SAMN04489710_110111</name>
</gene>
<feature type="domain" description="CsbD-like" evidence="3">
    <location>
        <begin position="4"/>
        <end position="56"/>
    </location>
</feature>
<dbReference type="InterPro" id="IPR008462">
    <property type="entry name" value="CsbD"/>
</dbReference>
<accession>A0A1I1WN36</accession>
<evidence type="ECO:0000256" key="1">
    <source>
        <dbReference type="ARBA" id="ARBA00009129"/>
    </source>
</evidence>
<dbReference type="RefSeq" id="WP_092953980.1">
    <property type="nucleotide sequence ID" value="NZ_FOMQ01000010.1"/>
</dbReference>
<name>A0A1I1WN36_9BURK</name>
<organism evidence="4 5">
    <name type="scientific">Paracidovorax konjaci</name>
    <dbReference type="NCBI Taxonomy" id="32040"/>
    <lineage>
        <taxon>Bacteria</taxon>
        <taxon>Pseudomonadati</taxon>
        <taxon>Pseudomonadota</taxon>
        <taxon>Betaproteobacteria</taxon>
        <taxon>Burkholderiales</taxon>
        <taxon>Comamonadaceae</taxon>
        <taxon>Paracidovorax</taxon>
    </lineage>
</organism>
<proteinExistence type="inferred from homology"/>
<evidence type="ECO:0000256" key="2">
    <source>
        <dbReference type="SAM" id="MobiDB-lite"/>
    </source>
</evidence>